<proteinExistence type="predicted"/>
<gene>
    <name evidence="1" type="ORF">JVT61DRAFT_10815</name>
</gene>
<sequence>MPAHSWATKEQQAWLIEYQQKYYLPLMPNRNYTSFWNPFFEAFTAKWPEREWLLPGIPEAKVTPEQQGQITAAIKDCKNPVVAGSSKLPDLLVVEQEGWHLSSLEVFSNLYYKSHVKHLVETEDEKTPVDVIQKATITAWQSMQANKPEKAQTVMEECKRRKEEREKELEERENPTVDQITATIRRAPTLLINALQKVQKGTRWSFTLLFGGPDLDSGGSLHLGWKASISVKQMSGGTLEIAM</sequence>
<protein>
    <submittedName>
        <fullName evidence="1">Uncharacterized protein</fullName>
    </submittedName>
</protein>
<dbReference type="AlphaFoldDB" id="A0A8I3A553"/>
<reference evidence="1" key="1">
    <citation type="submission" date="2021-03" db="EMBL/GenBank/DDBJ databases">
        <title>Evolutionary innovations through gain and loss of genes in the ectomycorrhizal Boletales.</title>
        <authorList>
            <person name="Wu G."/>
            <person name="Miyauchi S."/>
            <person name="Morin E."/>
            <person name="Yang Z.-L."/>
            <person name="Xu J."/>
            <person name="Martin F.M."/>
        </authorList>
    </citation>
    <scope>NUCLEOTIDE SEQUENCE</scope>
    <source>
        <strain evidence="1">BR01</strain>
    </source>
</reference>
<dbReference type="OrthoDB" id="2679017at2759"/>
<keyword evidence="2" id="KW-1185">Reference proteome</keyword>
<evidence type="ECO:0000313" key="2">
    <source>
        <dbReference type="Proteomes" id="UP000683000"/>
    </source>
</evidence>
<dbReference type="EMBL" id="JAGFBS010000042">
    <property type="protein sequence ID" value="KAG6370941.1"/>
    <property type="molecule type" value="Genomic_DNA"/>
</dbReference>
<comment type="caution">
    <text evidence="1">The sequence shown here is derived from an EMBL/GenBank/DDBJ whole genome shotgun (WGS) entry which is preliminary data.</text>
</comment>
<organism evidence="1 2">
    <name type="scientific">Boletus reticuloceps</name>
    <dbReference type="NCBI Taxonomy" id="495285"/>
    <lineage>
        <taxon>Eukaryota</taxon>
        <taxon>Fungi</taxon>
        <taxon>Dikarya</taxon>
        <taxon>Basidiomycota</taxon>
        <taxon>Agaricomycotina</taxon>
        <taxon>Agaricomycetes</taxon>
        <taxon>Agaricomycetidae</taxon>
        <taxon>Boletales</taxon>
        <taxon>Boletineae</taxon>
        <taxon>Boletaceae</taxon>
        <taxon>Boletoideae</taxon>
        <taxon>Boletus</taxon>
    </lineage>
</organism>
<accession>A0A8I3A553</accession>
<evidence type="ECO:0000313" key="1">
    <source>
        <dbReference type="EMBL" id="KAG6370941.1"/>
    </source>
</evidence>
<name>A0A8I3A553_9AGAM</name>
<dbReference type="Proteomes" id="UP000683000">
    <property type="component" value="Unassembled WGS sequence"/>
</dbReference>